<dbReference type="InterPro" id="IPR000642">
    <property type="entry name" value="Peptidase_M41"/>
</dbReference>
<dbReference type="InterPro" id="IPR003959">
    <property type="entry name" value="ATPase_AAA_core"/>
</dbReference>
<protein>
    <submittedName>
        <fullName evidence="3">AAA family ATPase</fullName>
    </submittedName>
</protein>
<comment type="caution">
    <text evidence="3">The sequence shown here is derived from an EMBL/GenBank/DDBJ whole genome shotgun (WGS) entry which is preliminary data.</text>
</comment>
<dbReference type="Gene3D" id="1.10.8.60">
    <property type="match status" value="1"/>
</dbReference>
<sequence length="652" mass="68446">MTLWHKLLKLGRQHPRAAGVAGTVLLALAGLAWLWQHAALDTRTRKDAAALAFEQDPDAWLGQPRPVSDFAQAAHTGQLKSVGIANGKTGLVLYTLASGDKASTVVPGCSALGCAGTVLDGIGERSVAAGFTLVGIDVDGRSTSQRTLGAVESATPPLLLMLVIGGGLLLLTRLQTQAGQHASTLATRPQTQFADAIGNDEAKAALNRVKAFLHDPAQYAKLGAAAPRGVLLVGPPGTGKTLLAKALAGESRAHFIAVDGSYFTATYYGAGVAKVRSLFKLARQHAPCVLFIDEVDGIGKRATGGPGGGAESEMNRIINRVLVEMDGFDAMDNVVVVAATNHEENIDEALRRPGRFDMLVRLNKPTLPERQALFELYLSKVKHDGHADCATLARIASGLSPAEIANVVNKAASNAAEQGADSVTPDHLVRAVETHLLGGEVSPMKELLTEATRHRLAYHEAGHALVGHWTHAGRIERVTIEPRGPGLGVTYMTRDTEDPLYAQGELVSRLAMMLAGREAELMVLGSVSSGASDDLKRASELAIQMVGQLGFSNAFGLLSVAGIPKELLGPDVQAKVLDEARLLLEQAQATCRDVLTTQRRRLDALAQQLLCTDVLSGEPLKALLDGATAAEIDAVAQTDAAAHADTAAALAA</sequence>
<name>A0ABU9BSY5_9BURK</name>
<dbReference type="RefSeq" id="WP_341427505.1">
    <property type="nucleotide sequence ID" value="NZ_JBBUTG010000014.1"/>
</dbReference>
<dbReference type="InterPro" id="IPR037219">
    <property type="entry name" value="Peptidase_M41-like"/>
</dbReference>
<dbReference type="Gene3D" id="3.40.50.300">
    <property type="entry name" value="P-loop containing nucleotide triphosphate hydrolases"/>
    <property type="match status" value="1"/>
</dbReference>
<evidence type="ECO:0000259" key="2">
    <source>
        <dbReference type="SMART" id="SM00382"/>
    </source>
</evidence>
<dbReference type="SMART" id="SM00382">
    <property type="entry name" value="AAA"/>
    <property type="match status" value="1"/>
</dbReference>
<dbReference type="SUPFAM" id="SSF52540">
    <property type="entry name" value="P-loop containing nucleoside triphosphate hydrolases"/>
    <property type="match status" value="1"/>
</dbReference>
<dbReference type="PANTHER" id="PTHR23076:SF97">
    <property type="entry name" value="ATP-DEPENDENT ZINC METALLOPROTEASE YME1L1"/>
    <property type="match status" value="1"/>
</dbReference>
<feature type="domain" description="AAA+ ATPase" evidence="2">
    <location>
        <begin position="226"/>
        <end position="366"/>
    </location>
</feature>
<dbReference type="Pfam" id="PF00004">
    <property type="entry name" value="AAA"/>
    <property type="match status" value="1"/>
</dbReference>
<dbReference type="SUPFAM" id="SSF140990">
    <property type="entry name" value="FtsH protease domain-like"/>
    <property type="match status" value="1"/>
</dbReference>
<keyword evidence="4" id="KW-1185">Reference proteome</keyword>
<evidence type="ECO:0000313" key="3">
    <source>
        <dbReference type="EMBL" id="MEK8033084.1"/>
    </source>
</evidence>
<dbReference type="Pfam" id="PF01434">
    <property type="entry name" value="Peptidase_M41"/>
    <property type="match status" value="1"/>
</dbReference>
<dbReference type="PANTHER" id="PTHR23076">
    <property type="entry name" value="METALLOPROTEASE M41 FTSH"/>
    <property type="match status" value="1"/>
</dbReference>
<reference evidence="3 4" key="1">
    <citation type="submission" date="2024-04" db="EMBL/GenBank/DDBJ databases">
        <title>Novel species of the genus Ideonella isolated from streams.</title>
        <authorList>
            <person name="Lu H."/>
        </authorList>
    </citation>
    <scope>NUCLEOTIDE SEQUENCE [LARGE SCALE GENOMIC DNA]</scope>
    <source>
        <strain evidence="3 4">DXS29W</strain>
    </source>
</reference>
<proteinExistence type="inferred from homology"/>
<keyword evidence="1" id="KW-0067">ATP-binding</keyword>
<dbReference type="InterPro" id="IPR027417">
    <property type="entry name" value="P-loop_NTPase"/>
</dbReference>
<dbReference type="EMBL" id="JBBUTG010000014">
    <property type="protein sequence ID" value="MEK8033084.1"/>
    <property type="molecule type" value="Genomic_DNA"/>
</dbReference>
<dbReference type="PROSITE" id="PS00674">
    <property type="entry name" value="AAA"/>
    <property type="match status" value="1"/>
</dbReference>
<comment type="similarity">
    <text evidence="1">Belongs to the AAA ATPase family.</text>
</comment>
<organism evidence="3 4">
    <name type="scientific">Ideonella lacteola</name>
    <dbReference type="NCBI Taxonomy" id="2984193"/>
    <lineage>
        <taxon>Bacteria</taxon>
        <taxon>Pseudomonadati</taxon>
        <taxon>Pseudomonadota</taxon>
        <taxon>Betaproteobacteria</taxon>
        <taxon>Burkholderiales</taxon>
        <taxon>Sphaerotilaceae</taxon>
        <taxon>Ideonella</taxon>
    </lineage>
</organism>
<dbReference type="InterPro" id="IPR003960">
    <property type="entry name" value="ATPase_AAA_CS"/>
</dbReference>
<dbReference type="InterPro" id="IPR003593">
    <property type="entry name" value="AAA+_ATPase"/>
</dbReference>
<keyword evidence="1" id="KW-0547">Nucleotide-binding</keyword>
<gene>
    <name evidence="3" type="ORF">AACH06_19850</name>
</gene>
<dbReference type="Proteomes" id="UP001371218">
    <property type="component" value="Unassembled WGS sequence"/>
</dbReference>
<evidence type="ECO:0000313" key="4">
    <source>
        <dbReference type="Proteomes" id="UP001371218"/>
    </source>
</evidence>
<evidence type="ECO:0000256" key="1">
    <source>
        <dbReference type="RuleBase" id="RU003651"/>
    </source>
</evidence>
<dbReference type="Gene3D" id="1.20.58.760">
    <property type="entry name" value="Peptidase M41"/>
    <property type="match status" value="1"/>
</dbReference>
<accession>A0ABU9BSY5</accession>